<dbReference type="Proteomes" id="UP000245133">
    <property type="component" value="Unassembled WGS sequence"/>
</dbReference>
<dbReference type="OrthoDB" id="328222at2"/>
<dbReference type="AlphaFoldDB" id="A0A2P2DXR4"/>
<dbReference type="RefSeq" id="WP_108974273.1">
    <property type="nucleotide sequence ID" value="NZ_BFBB01000003.1"/>
</dbReference>
<reference evidence="1 2" key="1">
    <citation type="submission" date="2018-02" db="EMBL/GenBank/DDBJ databases">
        <title>Novel Leptospira species isolated from soil and water in Japan.</title>
        <authorList>
            <person name="Nakao R."/>
            <person name="Masuzawa T."/>
        </authorList>
    </citation>
    <scope>NUCLEOTIDE SEQUENCE [LARGE SCALE GENOMIC DNA]</scope>
    <source>
        <strain evidence="1 2">YH101</strain>
    </source>
</reference>
<evidence type="ECO:0000313" key="2">
    <source>
        <dbReference type="Proteomes" id="UP000245133"/>
    </source>
</evidence>
<gene>
    <name evidence="1" type="ORF">LPTSP4_09190</name>
</gene>
<accession>A0A2P2DXR4</accession>
<sequence length="179" mass="21728">MRKVEKIGEYTRTTKPLISYKDTVADCFDLARLYWTDLLLFTHWGRPLKDLSIKEFYELIKSIRYVRDPEKKEHVSRPKILLENANTDFPFDCDDRSILSLSFFRLKNELFKNNFETRLVVTGRYERPRHIFVEFRDKDIIGSEWTPYDCTYPYNVFGKTLYIPQFRRVFYEKNHPKKS</sequence>
<keyword evidence="2" id="KW-1185">Reference proteome</keyword>
<protein>
    <submittedName>
        <fullName evidence="1">Uncharacterized protein</fullName>
    </submittedName>
</protein>
<name>A0A2P2DXR4_9LEPT</name>
<comment type="caution">
    <text evidence="1">The sequence shown here is derived from an EMBL/GenBank/DDBJ whole genome shotgun (WGS) entry which is preliminary data.</text>
</comment>
<dbReference type="EMBL" id="BFBB01000003">
    <property type="protein sequence ID" value="GBF49406.1"/>
    <property type="molecule type" value="Genomic_DNA"/>
</dbReference>
<proteinExistence type="predicted"/>
<evidence type="ECO:0000313" key="1">
    <source>
        <dbReference type="EMBL" id="GBF49406.1"/>
    </source>
</evidence>
<organism evidence="1 2">
    <name type="scientific">Leptospira ryugenii</name>
    <dbReference type="NCBI Taxonomy" id="1917863"/>
    <lineage>
        <taxon>Bacteria</taxon>
        <taxon>Pseudomonadati</taxon>
        <taxon>Spirochaetota</taxon>
        <taxon>Spirochaetia</taxon>
        <taxon>Leptospirales</taxon>
        <taxon>Leptospiraceae</taxon>
        <taxon>Leptospira</taxon>
    </lineage>
</organism>